<dbReference type="EMBL" id="CP000817">
    <property type="protein sequence ID" value="ACA40534.1"/>
    <property type="molecule type" value="Genomic_DNA"/>
</dbReference>
<dbReference type="HOGENOM" id="CLU_184222_2_0_9"/>
<name>B1HP88_LYSSC</name>
<organism evidence="2 3">
    <name type="scientific">Lysinibacillus sphaericus (strain C3-41)</name>
    <dbReference type="NCBI Taxonomy" id="444177"/>
    <lineage>
        <taxon>Bacteria</taxon>
        <taxon>Bacillati</taxon>
        <taxon>Bacillota</taxon>
        <taxon>Bacilli</taxon>
        <taxon>Bacillales</taxon>
        <taxon>Bacillaceae</taxon>
        <taxon>Lysinibacillus</taxon>
    </lineage>
</organism>
<evidence type="ECO:0000256" key="1">
    <source>
        <dbReference type="SAM" id="MobiDB-lite"/>
    </source>
</evidence>
<evidence type="ECO:0008006" key="4">
    <source>
        <dbReference type="Google" id="ProtNLM"/>
    </source>
</evidence>
<protein>
    <recommendedName>
        <fullName evidence="4">YqkK</fullName>
    </recommendedName>
</protein>
<evidence type="ECO:0000313" key="2">
    <source>
        <dbReference type="EMBL" id="ACA40534.1"/>
    </source>
</evidence>
<sequence>MKMAQSRAKKKRMHIKRTAGKDVEKNRQSNSFSTHERTTKTKTEKLMHDFTKHKKQYTDN</sequence>
<evidence type="ECO:0000313" key="3">
    <source>
        <dbReference type="Proteomes" id="UP000002164"/>
    </source>
</evidence>
<feature type="compositionally biased region" description="Basic residues" evidence="1">
    <location>
        <begin position="7"/>
        <end position="18"/>
    </location>
</feature>
<reference evidence="2 3" key="1">
    <citation type="journal article" date="2008" name="J. Bacteriol.">
        <title>Complete genome sequence of the mosquitocidal bacterium Bacillus sphaericus C3-41 and comparison with those of closely related Bacillus species.</title>
        <authorList>
            <person name="Hu X."/>
            <person name="Fan W."/>
            <person name="Han B."/>
            <person name="Liu H."/>
            <person name="Zheng D."/>
            <person name="Li Q."/>
            <person name="Dong W."/>
            <person name="Yan J."/>
            <person name="Gao M."/>
            <person name="Berry C."/>
            <person name="Yuan Z."/>
        </authorList>
    </citation>
    <scope>NUCLEOTIDE SEQUENCE [LARGE SCALE GENOMIC DNA]</scope>
    <source>
        <strain evidence="2 3">C3-41</strain>
    </source>
</reference>
<feature type="compositionally biased region" description="Basic and acidic residues" evidence="1">
    <location>
        <begin position="34"/>
        <end position="60"/>
    </location>
</feature>
<accession>B1HP88</accession>
<proteinExistence type="predicted"/>
<dbReference type="Proteomes" id="UP000002164">
    <property type="component" value="Chromosome"/>
</dbReference>
<dbReference type="KEGG" id="lsp:Bsph_3009"/>
<feature type="region of interest" description="Disordered" evidence="1">
    <location>
        <begin position="1"/>
        <end position="60"/>
    </location>
</feature>
<dbReference type="EnsemblBacteria" id="ACA40534">
    <property type="protein sequence ID" value="ACA40534"/>
    <property type="gene ID" value="Bsph_3009"/>
</dbReference>
<gene>
    <name evidence="2" type="ordered locus">Bsph_3009</name>
</gene>
<dbReference type="AlphaFoldDB" id="B1HP88"/>